<dbReference type="AlphaFoldDB" id="A0A926QLH3"/>
<accession>A0A926QLH3</accession>
<evidence type="ECO:0000256" key="2">
    <source>
        <dbReference type="ARBA" id="ARBA00007511"/>
    </source>
</evidence>
<evidence type="ECO:0000313" key="8">
    <source>
        <dbReference type="Proteomes" id="UP000650466"/>
    </source>
</evidence>
<dbReference type="InterPro" id="IPR022301">
    <property type="entry name" value="Integral_membrane_YjbE"/>
</dbReference>
<feature type="transmembrane region" description="Helical" evidence="6">
    <location>
        <begin position="6"/>
        <end position="30"/>
    </location>
</feature>
<feature type="transmembrane region" description="Helical" evidence="6">
    <location>
        <begin position="69"/>
        <end position="86"/>
    </location>
</feature>
<feature type="transmembrane region" description="Helical" evidence="6">
    <location>
        <begin position="155"/>
        <end position="174"/>
    </location>
</feature>
<evidence type="ECO:0000256" key="5">
    <source>
        <dbReference type="ARBA" id="ARBA00023136"/>
    </source>
</evidence>
<dbReference type="Pfam" id="PF03741">
    <property type="entry name" value="TerC"/>
    <property type="match status" value="1"/>
</dbReference>
<evidence type="ECO:0000256" key="3">
    <source>
        <dbReference type="ARBA" id="ARBA00022692"/>
    </source>
</evidence>
<feature type="transmembrane region" description="Helical" evidence="6">
    <location>
        <begin position="131"/>
        <end position="148"/>
    </location>
</feature>
<organism evidence="7 8">
    <name type="scientific">Paenibacillus sedimenti</name>
    <dbReference type="NCBI Taxonomy" id="2770274"/>
    <lineage>
        <taxon>Bacteria</taxon>
        <taxon>Bacillati</taxon>
        <taxon>Bacillota</taxon>
        <taxon>Bacilli</taxon>
        <taxon>Bacillales</taxon>
        <taxon>Paenibacillaceae</taxon>
        <taxon>Paenibacillus</taxon>
    </lineage>
</organism>
<dbReference type="InterPro" id="IPR005496">
    <property type="entry name" value="Integral_membrane_TerC"/>
</dbReference>
<evidence type="ECO:0000256" key="4">
    <source>
        <dbReference type="ARBA" id="ARBA00022989"/>
    </source>
</evidence>
<comment type="subcellular location">
    <subcellularLocation>
        <location evidence="1">Membrane</location>
        <topology evidence="1">Multi-pass membrane protein</topology>
    </subcellularLocation>
</comment>
<name>A0A926QLH3_9BACL</name>
<reference evidence="7" key="1">
    <citation type="submission" date="2020-09" db="EMBL/GenBank/DDBJ databases">
        <title>Draft Genome Sequence of Paenibacillus sp. WST5.</title>
        <authorList>
            <person name="Bao Z."/>
        </authorList>
    </citation>
    <scope>NUCLEOTIDE SEQUENCE</scope>
    <source>
        <strain evidence="7">WST5</strain>
    </source>
</reference>
<comment type="similarity">
    <text evidence="2">Belongs to the TerC family.</text>
</comment>
<dbReference type="PANTHER" id="PTHR30238:SF4">
    <property type="entry name" value="SLL1022 PROTEIN"/>
    <property type="match status" value="1"/>
</dbReference>
<gene>
    <name evidence="7" type="ORF">ICC18_22245</name>
</gene>
<dbReference type="GO" id="GO:0016020">
    <property type="term" value="C:membrane"/>
    <property type="evidence" value="ECO:0007669"/>
    <property type="project" value="UniProtKB-SubCell"/>
</dbReference>
<feature type="transmembrane region" description="Helical" evidence="6">
    <location>
        <begin position="42"/>
        <end position="63"/>
    </location>
</feature>
<comment type="caution">
    <text evidence="7">The sequence shown here is derived from an EMBL/GenBank/DDBJ whole genome shotgun (WGS) entry which is preliminary data.</text>
</comment>
<dbReference type="NCBIfam" id="TIGR03717">
    <property type="entry name" value="R_switched_YjbE"/>
    <property type="match status" value="1"/>
</dbReference>
<protein>
    <submittedName>
        <fullName evidence="7">TerC family protein</fullName>
    </submittedName>
</protein>
<proteinExistence type="inferred from homology"/>
<keyword evidence="4 6" id="KW-1133">Transmembrane helix</keyword>
<evidence type="ECO:0000256" key="1">
    <source>
        <dbReference type="ARBA" id="ARBA00004141"/>
    </source>
</evidence>
<dbReference type="EMBL" id="JACVVD010000008">
    <property type="protein sequence ID" value="MBD0382843.1"/>
    <property type="molecule type" value="Genomic_DNA"/>
</dbReference>
<keyword evidence="3 6" id="KW-0812">Transmembrane</keyword>
<dbReference type="PANTHER" id="PTHR30238">
    <property type="entry name" value="MEMBRANE BOUND PREDICTED REDOX MODULATOR"/>
    <property type="match status" value="1"/>
</dbReference>
<evidence type="ECO:0000256" key="6">
    <source>
        <dbReference type="SAM" id="Phobius"/>
    </source>
</evidence>
<evidence type="ECO:0000313" key="7">
    <source>
        <dbReference type="EMBL" id="MBD0382843.1"/>
    </source>
</evidence>
<dbReference type="Proteomes" id="UP000650466">
    <property type="component" value="Unassembled WGS sequence"/>
</dbReference>
<keyword evidence="8" id="KW-1185">Reference proteome</keyword>
<feature type="transmembrane region" description="Helical" evidence="6">
    <location>
        <begin position="194"/>
        <end position="215"/>
    </location>
</feature>
<keyword evidence="5 6" id="KW-0472">Membrane</keyword>
<sequence>MLGVSWVVLLKIIFIDIILSGDNAVVIALASRNLPKDQQKKAVFWGGFGAVALRIVLTFVAVFLLKIPFVNAIGGVMLVWIAIKLLKGEEEGNDIKSGNSLWQAIKTIIVADFVMSLDNVVAIAGTAEGHLGLIIFGLIVSIPIIIWGSQLLMRLMNRFPIIVTLGSALLGYTAGEMMIHDKIVGTFITDHIPYGRYVVPAILVVIVVVVGKILAKKNEEKEIKVPGSVA</sequence>